<dbReference type="AlphaFoldDB" id="A0A674DDZ2"/>
<dbReference type="Ensembl" id="ENSSTUT00000100867.1">
    <property type="protein sequence ID" value="ENSSTUP00000094207.1"/>
    <property type="gene ID" value="ENSSTUG00000042045.1"/>
</dbReference>
<dbReference type="PANTHER" id="PTHR10824:SF17">
    <property type="entry name" value="ACYL-COENZYME A THIOESTERASE 6"/>
    <property type="match status" value="1"/>
</dbReference>
<dbReference type="GO" id="GO:0006637">
    <property type="term" value="P:acyl-CoA metabolic process"/>
    <property type="evidence" value="ECO:0007669"/>
    <property type="project" value="TreeGrafter"/>
</dbReference>
<evidence type="ECO:0000313" key="3">
    <source>
        <dbReference type="Proteomes" id="UP000472277"/>
    </source>
</evidence>
<evidence type="ECO:0000313" key="2">
    <source>
        <dbReference type="Ensembl" id="ENSSTUP00000094207.1"/>
    </source>
</evidence>
<dbReference type="Proteomes" id="UP000472277">
    <property type="component" value="Chromosome 34"/>
</dbReference>
<keyword evidence="3" id="KW-1185">Reference proteome</keyword>
<accession>A0A674DDZ2</accession>
<name>A0A674DDZ2_SALTR</name>
<reference evidence="2" key="2">
    <citation type="submission" date="2025-09" db="UniProtKB">
        <authorList>
            <consortium name="Ensembl"/>
        </authorList>
    </citation>
    <scope>IDENTIFICATION</scope>
</reference>
<protein>
    <recommendedName>
        <fullName evidence="1">BAAT/Acyl-CoA thioester hydrolase C-terminal domain-containing protein</fullName>
    </recommendedName>
</protein>
<dbReference type="Gene3D" id="3.40.50.1820">
    <property type="entry name" value="alpha/beta hydrolase"/>
    <property type="match status" value="1"/>
</dbReference>
<evidence type="ECO:0000259" key="1">
    <source>
        <dbReference type="Pfam" id="PF08840"/>
    </source>
</evidence>
<organism evidence="2 3">
    <name type="scientific">Salmo trutta</name>
    <name type="common">Brown trout</name>
    <dbReference type="NCBI Taxonomy" id="8032"/>
    <lineage>
        <taxon>Eukaryota</taxon>
        <taxon>Metazoa</taxon>
        <taxon>Chordata</taxon>
        <taxon>Craniata</taxon>
        <taxon>Vertebrata</taxon>
        <taxon>Euteleostomi</taxon>
        <taxon>Actinopterygii</taxon>
        <taxon>Neopterygii</taxon>
        <taxon>Teleostei</taxon>
        <taxon>Protacanthopterygii</taxon>
        <taxon>Salmoniformes</taxon>
        <taxon>Salmonidae</taxon>
        <taxon>Salmoninae</taxon>
        <taxon>Salmo</taxon>
    </lineage>
</organism>
<dbReference type="InterPro" id="IPR029058">
    <property type="entry name" value="AB_hydrolase_fold"/>
</dbReference>
<dbReference type="GeneTree" id="ENSGT01010000222336"/>
<reference evidence="2" key="1">
    <citation type="submission" date="2025-08" db="UniProtKB">
        <authorList>
            <consortium name="Ensembl"/>
        </authorList>
    </citation>
    <scope>IDENTIFICATION</scope>
</reference>
<dbReference type="GO" id="GO:0006631">
    <property type="term" value="P:fatty acid metabolic process"/>
    <property type="evidence" value="ECO:0007669"/>
    <property type="project" value="TreeGrafter"/>
</dbReference>
<dbReference type="Pfam" id="PF08840">
    <property type="entry name" value="BAAT_C"/>
    <property type="match status" value="1"/>
</dbReference>
<feature type="domain" description="BAAT/Acyl-CoA thioester hydrolase C-terminal" evidence="1">
    <location>
        <begin position="98"/>
        <end position="279"/>
    </location>
</feature>
<sequence>MFGYTDPVQVLLHMVCHCEDDQLSVLSPCSTVLGISQYGHLYISFFTEIGPHPAVLDLYTYGRGLSEARASLLANRGFVVFTVSLYGYDDNPKNMTKIHLEYFEEAIQFLENQFVITVQKGYLALSIATFLPGIAATVWINGCNANAMIPLPYKGTALMLDTKRVFATKSGALNVKYATLIPIERANGRFLFVAAEDDQHWDSCYFADQAMQQLKRHGKDNYESVFYPGAGHYYMPFCPSGIHGVIGKPVVWGGVPRSHAAAEVNLWRRIQEFFRTNLASNSNLSKAKL</sequence>
<dbReference type="InterPro" id="IPR014940">
    <property type="entry name" value="BAAT_C"/>
</dbReference>
<proteinExistence type="predicted"/>
<dbReference type="GO" id="GO:0047617">
    <property type="term" value="F:fatty acyl-CoA hydrolase activity"/>
    <property type="evidence" value="ECO:0007669"/>
    <property type="project" value="TreeGrafter"/>
</dbReference>
<dbReference type="PANTHER" id="PTHR10824">
    <property type="entry name" value="ACYL-COENZYME A THIOESTERASE-RELATED"/>
    <property type="match status" value="1"/>
</dbReference>
<dbReference type="OMA" id="ICIFSID"/>
<dbReference type="InParanoid" id="A0A674DDZ2"/>
<dbReference type="SUPFAM" id="SSF53474">
    <property type="entry name" value="alpha/beta-Hydrolases"/>
    <property type="match status" value="1"/>
</dbReference>